<reference evidence="2 3" key="1">
    <citation type="journal article" date="2019" name="Int. J. Syst. Evol. Microbiol.">
        <title>The Global Catalogue of Microorganisms (GCM) 10K type strain sequencing project: providing services to taxonomists for standard genome sequencing and annotation.</title>
        <authorList>
            <consortium name="The Broad Institute Genomics Platform"/>
            <consortium name="The Broad Institute Genome Sequencing Center for Infectious Disease"/>
            <person name="Wu L."/>
            <person name="Ma J."/>
        </authorList>
    </citation>
    <scope>NUCLEOTIDE SEQUENCE [LARGE SCALE GENOMIC DNA]</scope>
    <source>
        <strain evidence="2 3">JCM 15608</strain>
    </source>
</reference>
<dbReference type="RefSeq" id="WP_215978468.1">
    <property type="nucleotide sequence ID" value="NZ_BAAAFA010000002.1"/>
</dbReference>
<comment type="caution">
    <text evidence="2">The sequence shown here is derived from an EMBL/GenBank/DDBJ whole genome shotgun (WGS) entry which is preliminary data.</text>
</comment>
<organism evidence="2 3">
    <name type="scientific">Colwellia asteriadis</name>
    <dbReference type="NCBI Taxonomy" id="517723"/>
    <lineage>
        <taxon>Bacteria</taxon>
        <taxon>Pseudomonadati</taxon>
        <taxon>Pseudomonadota</taxon>
        <taxon>Gammaproteobacteria</taxon>
        <taxon>Alteromonadales</taxon>
        <taxon>Colwelliaceae</taxon>
        <taxon>Colwellia</taxon>
    </lineage>
</organism>
<gene>
    <name evidence="2" type="ORF">GCM10009111_06650</name>
</gene>
<feature type="signal peptide" evidence="1">
    <location>
        <begin position="1"/>
        <end position="28"/>
    </location>
</feature>
<protein>
    <recommendedName>
        <fullName evidence="4">ABC transporter substrate-binding protein</fullName>
    </recommendedName>
</protein>
<dbReference type="EMBL" id="BAAAFA010000002">
    <property type="protein sequence ID" value="GAA0812545.1"/>
    <property type="molecule type" value="Genomic_DNA"/>
</dbReference>
<dbReference type="Pfam" id="PF01297">
    <property type="entry name" value="ZnuA"/>
    <property type="match status" value="1"/>
</dbReference>
<dbReference type="InterPro" id="IPR006127">
    <property type="entry name" value="ZnuA-like"/>
</dbReference>
<name>A0ABN1L3V2_9GAMM</name>
<keyword evidence="1" id="KW-0732">Signal</keyword>
<sequence length="282" mass="31284">MLNSLKFSLITLSLVLTTTLLPAPTSYAAQTNNSVHSKPKQTVATVIPVAHSLLVQLLSNTSITVHYLPPKRLPINRLSNWVTTHASKIQPNVNAVIGIDALRPELSFYTALRKENIHTINIDIGQALMPGGEKVAIYQENQHGYFWLNINNALLMTGILRRDLTAIWPEQAKVINDNAAKINQQLRGISMQLDDVLFEKEIEQLVVAQDELADFAASFALPIVTLAQAKNNGLNSLYISKIKAKSAELTSNISIWSIDDFSKTSSKTFTERWLKTVENLAL</sequence>
<evidence type="ECO:0000313" key="3">
    <source>
        <dbReference type="Proteomes" id="UP001500021"/>
    </source>
</evidence>
<dbReference type="Proteomes" id="UP001500021">
    <property type="component" value="Unassembled WGS sequence"/>
</dbReference>
<feature type="chain" id="PRO_5045115090" description="ABC transporter substrate-binding protein" evidence="1">
    <location>
        <begin position="29"/>
        <end position="282"/>
    </location>
</feature>
<evidence type="ECO:0000256" key="1">
    <source>
        <dbReference type="SAM" id="SignalP"/>
    </source>
</evidence>
<evidence type="ECO:0008006" key="4">
    <source>
        <dbReference type="Google" id="ProtNLM"/>
    </source>
</evidence>
<keyword evidence="3" id="KW-1185">Reference proteome</keyword>
<proteinExistence type="predicted"/>
<evidence type="ECO:0000313" key="2">
    <source>
        <dbReference type="EMBL" id="GAA0812545.1"/>
    </source>
</evidence>
<accession>A0ABN1L3V2</accession>